<protein>
    <submittedName>
        <fullName evidence="2">Uncharacterized protein</fullName>
    </submittedName>
</protein>
<reference evidence="2" key="1">
    <citation type="submission" date="2014-02" db="EMBL/GenBank/DDBJ databases">
        <title>The Genome Sequence of Trichophyton rubrum (morphotype fischeri) CBS 288.86.</title>
        <authorList>
            <consortium name="The Broad Institute Genomics Platform"/>
            <person name="Cuomo C.A."/>
            <person name="White T.C."/>
            <person name="Graser Y."/>
            <person name="Martinez-Rossi N."/>
            <person name="Heitman J."/>
            <person name="Young S.K."/>
            <person name="Zeng Q."/>
            <person name="Gargeya S."/>
            <person name="Abouelleil A."/>
            <person name="Alvarado L."/>
            <person name="Chapman S.B."/>
            <person name="Gainer-Dewar J."/>
            <person name="Goldberg J."/>
            <person name="Griggs A."/>
            <person name="Gujja S."/>
            <person name="Hansen M."/>
            <person name="Howarth C."/>
            <person name="Imamovic A."/>
            <person name="Larimer J."/>
            <person name="Martinez D."/>
            <person name="Murphy C."/>
            <person name="Pearson M.D."/>
            <person name="Persinoti G."/>
            <person name="Poon T."/>
            <person name="Priest M."/>
            <person name="Roberts A.D."/>
            <person name="Saif S."/>
            <person name="Shea T.D."/>
            <person name="Sykes S.N."/>
            <person name="Wortman J."/>
            <person name="Nusbaum C."/>
            <person name="Birren B."/>
        </authorList>
    </citation>
    <scope>NUCLEOTIDE SEQUENCE [LARGE SCALE GENOMIC DNA]</scope>
    <source>
        <strain evidence="2">CBS 288.86</strain>
    </source>
</reference>
<accession>A0A022WFE4</accession>
<gene>
    <name evidence="2" type="ORF">H103_00663</name>
</gene>
<proteinExistence type="predicted"/>
<evidence type="ECO:0000256" key="1">
    <source>
        <dbReference type="SAM" id="MobiDB-lite"/>
    </source>
</evidence>
<feature type="region of interest" description="Disordered" evidence="1">
    <location>
        <begin position="1"/>
        <end position="48"/>
    </location>
</feature>
<dbReference type="Proteomes" id="UP000023758">
    <property type="component" value="Unassembled WGS sequence"/>
</dbReference>
<evidence type="ECO:0000313" key="2">
    <source>
        <dbReference type="EMBL" id="EZF57039.1"/>
    </source>
</evidence>
<dbReference type="AlphaFoldDB" id="A0A022WFE4"/>
<dbReference type="EMBL" id="KK207703">
    <property type="protein sequence ID" value="EZF57039.1"/>
    <property type="molecule type" value="Genomic_DNA"/>
</dbReference>
<organism evidence="2">
    <name type="scientific">Trichophyton rubrum CBS 288.86</name>
    <dbReference type="NCBI Taxonomy" id="1215330"/>
    <lineage>
        <taxon>Eukaryota</taxon>
        <taxon>Fungi</taxon>
        <taxon>Dikarya</taxon>
        <taxon>Ascomycota</taxon>
        <taxon>Pezizomycotina</taxon>
        <taxon>Eurotiomycetes</taxon>
        <taxon>Eurotiomycetidae</taxon>
        <taxon>Onygenales</taxon>
        <taxon>Arthrodermataceae</taxon>
        <taxon>Trichophyton</taxon>
    </lineage>
</organism>
<name>A0A022WFE4_TRIRU</name>
<dbReference type="HOGENOM" id="CLU_1564013_0_0_1"/>
<sequence length="171" mass="18673">MEVIRRVKGRGPGSTAPKGNQTSPPRLSAGKLSSVRNPPVQIGGNSSKLGHRNANCTKVVVSLHAAQATILLVSLSPPHKPQRKDEQTYSVASSYLRPYYSEIPWLEKVGAARRLVQDLYYHALLSLYDGFSRIIRAATLFLLDPHVISQSRRGFGVVPTGLTANCALQTR</sequence>